<gene>
    <name evidence="10" type="ORF">CROS1456_LOCUS1600</name>
</gene>
<feature type="compositionally biased region" description="Acidic residues" evidence="7">
    <location>
        <begin position="16"/>
        <end position="27"/>
    </location>
</feature>
<dbReference type="Pfam" id="PF16922">
    <property type="entry name" value="SLD5_C"/>
    <property type="match status" value="1"/>
</dbReference>
<dbReference type="GO" id="GO:0000811">
    <property type="term" value="C:GINS complex"/>
    <property type="evidence" value="ECO:0007669"/>
    <property type="project" value="TreeGrafter"/>
</dbReference>
<feature type="domain" description="DNA replication complex GINS protein SLD5 C-terminal" evidence="9">
    <location>
        <begin position="196"/>
        <end position="249"/>
    </location>
</feature>
<dbReference type="InterPro" id="IPR031633">
    <property type="entry name" value="SLD5_C"/>
</dbReference>
<dbReference type="EMBL" id="HBHZ01002047">
    <property type="protein sequence ID" value="CAE0188531.1"/>
    <property type="molecule type" value="Transcribed_RNA"/>
</dbReference>
<evidence type="ECO:0000256" key="7">
    <source>
        <dbReference type="SAM" id="MobiDB-lite"/>
    </source>
</evidence>
<evidence type="ECO:0000256" key="3">
    <source>
        <dbReference type="ARBA" id="ARBA00014804"/>
    </source>
</evidence>
<feature type="region of interest" description="Disordered" evidence="7">
    <location>
        <begin position="1"/>
        <end position="44"/>
    </location>
</feature>
<dbReference type="InterPro" id="IPR038749">
    <property type="entry name" value="Sld5_GINS_A"/>
</dbReference>
<dbReference type="Pfam" id="PF05916">
    <property type="entry name" value="Sld5"/>
    <property type="match status" value="1"/>
</dbReference>
<keyword evidence="5" id="KW-0539">Nucleus</keyword>
<keyword evidence="6" id="KW-0175">Coiled coil</keyword>
<dbReference type="AlphaFoldDB" id="A0A7S3CA79"/>
<dbReference type="GO" id="GO:0000727">
    <property type="term" value="P:double-strand break repair via break-induced replication"/>
    <property type="evidence" value="ECO:0007669"/>
    <property type="project" value="TreeGrafter"/>
</dbReference>
<evidence type="ECO:0000259" key="8">
    <source>
        <dbReference type="Pfam" id="PF05916"/>
    </source>
</evidence>
<keyword evidence="4" id="KW-0235">DNA replication</keyword>
<dbReference type="PANTHER" id="PTHR21206">
    <property type="entry name" value="SLD5 PROTEIN"/>
    <property type="match status" value="1"/>
</dbReference>
<dbReference type="SUPFAM" id="SSF158573">
    <property type="entry name" value="GINS helical bundle-like"/>
    <property type="match status" value="1"/>
</dbReference>
<evidence type="ECO:0000256" key="1">
    <source>
        <dbReference type="ARBA" id="ARBA00004123"/>
    </source>
</evidence>
<name>A0A7S3CA79_9CHLO</name>
<dbReference type="GO" id="GO:0006261">
    <property type="term" value="P:DNA-templated DNA replication"/>
    <property type="evidence" value="ECO:0007669"/>
    <property type="project" value="InterPro"/>
</dbReference>
<evidence type="ECO:0000256" key="2">
    <source>
        <dbReference type="ARBA" id="ARBA00008187"/>
    </source>
</evidence>
<organism evidence="10">
    <name type="scientific">Chloropicon roscoffensis</name>
    <dbReference type="NCBI Taxonomy" id="1461544"/>
    <lineage>
        <taxon>Eukaryota</taxon>
        <taxon>Viridiplantae</taxon>
        <taxon>Chlorophyta</taxon>
        <taxon>Chloropicophyceae</taxon>
        <taxon>Chloropicales</taxon>
        <taxon>Chloropicaceae</taxon>
        <taxon>Chloropicon</taxon>
    </lineage>
</organism>
<feature type="domain" description="GINS subunit" evidence="8">
    <location>
        <begin position="95"/>
        <end position="167"/>
    </location>
</feature>
<comment type="subcellular location">
    <subcellularLocation>
        <location evidence="1">Nucleus</location>
    </subcellularLocation>
</comment>
<comment type="similarity">
    <text evidence="2">Belongs to the GINS4/SLD5 family.</text>
</comment>
<evidence type="ECO:0000256" key="4">
    <source>
        <dbReference type="ARBA" id="ARBA00022705"/>
    </source>
</evidence>
<dbReference type="InterPro" id="IPR021151">
    <property type="entry name" value="GINS_A"/>
</dbReference>
<evidence type="ECO:0000256" key="5">
    <source>
        <dbReference type="ARBA" id="ARBA00023242"/>
    </source>
</evidence>
<evidence type="ECO:0000313" key="10">
    <source>
        <dbReference type="EMBL" id="CAE0188531.1"/>
    </source>
</evidence>
<dbReference type="PANTHER" id="PTHR21206:SF0">
    <property type="entry name" value="DNA REPLICATION COMPLEX GINS PROTEIN SLD5"/>
    <property type="match status" value="1"/>
</dbReference>
<accession>A0A7S3CA79</accession>
<sequence>MEGPATSSGALPPDTNETDDLTMEPSDDLGLGPEVPGGTEHPLEHDYDVSNDAQLLRQAWINESLTPEVLMYREDLVDRIRSLIARQEKIVEDYEQDHNQALTRAIRFAEVSRIKFCLRSYLRKRLSKIEAYAIHIYMNEELSSKLSPQELEFAKDYIDAVNRLFKDSILSRLPKDYNDLLHQSMESEAPDMIPEPSLDRHVFVRVLDDLGDIPIDDQNTTFRLQEGDIFAIRYRLIRDFVDSGRVELV</sequence>
<dbReference type="InterPro" id="IPR008591">
    <property type="entry name" value="GINS_Sld5"/>
</dbReference>
<evidence type="ECO:0000259" key="9">
    <source>
        <dbReference type="Pfam" id="PF16922"/>
    </source>
</evidence>
<dbReference type="CDD" id="cd11711">
    <property type="entry name" value="GINS_A_Sld5"/>
    <property type="match status" value="1"/>
</dbReference>
<proteinExistence type="inferred from homology"/>
<dbReference type="InterPro" id="IPR036224">
    <property type="entry name" value="GINS_bundle-like_dom_sf"/>
</dbReference>
<dbReference type="Gene3D" id="1.20.58.1030">
    <property type="match status" value="1"/>
</dbReference>
<reference evidence="10" key="1">
    <citation type="submission" date="2021-01" db="EMBL/GenBank/DDBJ databases">
        <authorList>
            <person name="Corre E."/>
            <person name="Pelletier E."/>
            <person name="Niang G."/>
            <person name="Scheremetjew M."/>
            <person name="Finn R."/>
            <person name="Kale V."/>
            <person name="Holt S."/>
            <person name="Cochrane G."/>
            <person name="Meng A."/>
            <person name="Brown T."/>
            <person name="Cohen L."/>
        </authorList>
    </citation>
    <scope>NUCLEOTIDE SEQUENCE</scope>
    <source>
        <strain evidence="10">RCC1871</strain>
    </source>
</reference>
<protein>
    <recommendedName>
        <fullName evidence="3">DNA replication complex GINS protein SLD5</fullName>
    </recommendedName>
</protein>
<dbReference type="SUPFAM" id="SSF160059">
    <property type="entry name" value="PriA/YqbF domain"/>
    <property type="match status" value="1"/>
</dbReference>
<evidence type="ECO:0000256" key="6">
    <source>
        <dbReference type="SAM" id="Coils"/>
    </source>
</evidence>
<feature type="coiled-coil region" evidence="6">
    <location>
        <begin position="77"/>
        <end position="104"/>
    </location>
</feature>
<dbReference type="CDD" id="cd21692">
    <property type="entry name" value="GINS_B_Sld5"/>
    <property type="match status" value="1"/>
</dbReference>